<organism evidence="3 4">
    <name type="scientific">candidate division WWE3 bacterium RBG_19FT_COMBO_53_11</name>
    <dbReference type="NCBI Taxonomy" id="1802613"/>
    <lineage>
        <taxon>Bacteria</taxon>
        <taxon>Katanobacteria</taxon>
    </lineage>
</organism>
<dbReference type="PANTHER" id="PTHR34477:SF1">
    <property type="entry name" value="UPF0213 PROTEIN YHBQ"/>
    <property type="match status" value="1"/>
</dbReference>
<evidence type="ECO:0000259" key="2">
    <source>
        <dbReference type="PROSITE" id="PS50164"/>
    </source>
</evidence>
<evidence type="ECO:0000256" key="1">
    <source>
        <dbReference type="ARBA" id="ARBA00007435"/>
    </source>
</evidence>
<dbReference type="InterPro" id="IPR035901">
    <property type="entry name" value="GIY-YIG_endonuc_sf"/>
</dbReference>
<dbReference type="SMART" id="SM00465">
    <property type="entry name" value="GIYc"/>
    <property type="match status" value="1"/>
</dbReference>
<dbReference type="CDD" id="cd10456">
    <property type="entry name" value="GIY-YIG_UPF0213"/>
    <property type="match status" value="1"/>
</dbReference>
<protein>
    <recommendedName>
        <fullName evidence="2">GIY-YIG domain-containing protein</fullName>
    </recommendedName>
</protein>
<dbReference type="InterPro" id="IPR000305">
    <property type="entry name" value="GIY-YIG_endonuc"/>
</dbReference>
<dbReference type="Gene3D" id="3.40.1440.10">
    <property type="entry name" value="GIY-YIG endonuclease"/>
    <property type="match status" value="1"/>
</dbReference>
<dbReference type="InterPro" id="IPR050190">
    <property type="entry name" value="UPF0213_domain"/>
</dbReference>
<gene>
    <name evidence="3" type="ORF">A2V54_01595</name>
</gene>
<name>A0A1F4UIF9_UNCKA</name>
<evidence type="ECO:0000313" key="4">
    <source>
        <dbReference type="Proteomes" id="UP000176583"/>
    </source>
</evidence>
<dbReference type="EMBL" id="MEUW01000010">
    <property type="protein sequence ID" value="OGC44751.1"/>
    <property type="molecule type" value="Genomic_DNA"/>
</dbReference>
<comment type="similarity">
    <text evidence="1">Belongs to the UPF0213 family.</text>
</comment>
<feature type="domain" description="GIY-YIG" evidence="2">
    <location>
        <begin position="1"/>
        <end position="78"/>
    </location>
</feature>
<dbReference type="PANTHER" id="PTHR34477">
    <property type="entry name" value="UPF0213 PROTEIN YHBQ"/>
    <property type="match status" value="1"/>
</dbReference>
<accession>A0A1F4UIF9</accession>
<dbReference type="Proteomes" id="UP000176583">
    <property type="component" value="Unassembled WGS sequence"/>
</dbReference>
<dbReference type="AlphaFoldDB" id="A0A1F4UIF9"/>
<dbReference type="PROSITE" id="PS50164">
    <property type="entry name" value="GIY_YIG"/>
    <property type="match status" value="1"/>
</dbReference>
<dbReference type="Pfam" id="PF01541">
    <property type="entry name" value="GIY-YIG"/>
    <property type="match status" value="1"/>
</dbReference>
<reference evidence="3 4" key="1">
    <citation type="journal article" date="2016" name="Nat. Commun.">
        <title>Thousands of microbial genomes shed light on interconnected biogeochemical processes in an aquifer system.</title>
        <authorList>
            <person name="Anantharaman K."/>
            <person name="Brown C.T."/>
            <person name="Hug L.A."/>
            <person name="Sharon I."/>
            <person name="Castelle C.J."/>
            <person name="Probst A.J."/>
            <person name="Thomas B.C."/>
            <person name="Singh A."/>
            <person name="Wilkins M.J."/>
            <person name="Karaoz U."/>
            <person name="Brodie E.L."/>
            <person name="Williams K.H."/>
            <person name="Hubbard S.S."/>
            <person name="Banfield J.F."/>
        </authorList>
    </citation>
    <scope>NUCLEOTIDE SEQUENCE [LARGE SCALE GENOMIC DNA]</scope>
</reference>
<dbReference type="STRING" id="1802613.A2V54_01595"/>
<sequence length="90" mass="10652">MAYFVYILRTSSNTLYTGQTSNLGRRLKDHKEKSSRSAKYIRYFPSFELVYTETFPSRIGAMRRELQLKRWPKAKKEALISSDLKLLKEL</sequence>
<comment type="caution">
    <text evidence="3">The sequence shown here is derived from an EMBL/GenBank/DDBJ whole genome shotgun (WGS) entry which is preliminary data.</text>
</comment>
<proteinExistence type="inferred from homology"/>
<evidence type="ECO:0000313" key="3">
    <source>
        <dbReference type="EMBL" id="OGC44751.1"/>
    </source>
</evidence>
<dbReference type="SUPFAM" id="SSF82771">
    <property type="entry name" value="GIY-YIG endonuclease"/>
    <property type="match status" value="1"/>
</dbReference>